<dbReference type="SMART" id="SM01007">
    <property type="entry name" value="Aldolase_II"/>
    <property type="match status" value="1"/>
</dbReference>
<evidence type="ECO:0000313" key="4">
    <source>
        <dbReference type="EMBL" id="MEY8764575.1"/>
    </source>
</evidence>
<accession>A0ABV4E0A4</accession>
<proteinExistence type="predicted"/>
<dbReference type="Gene3D" id="3.40.225.10">
    <property type="entry name" value="Class II aldolase/adducin N-terminal domain"/>
    <property type="match status" value="1"/>
</dbReference>
<keyword evidence="5" id="KW-1185">Reference proteome</keyword>
<dbReference type="InterPro" id="IPR036409">
    <property type="entry name" value="Aldolase_II/adducin_N_sf"/>
</dbReference>
<feature type="domain" description="Class II aldolase/adducin N-terminal" evidence="3">
    <location>
        <begin position="7"/>
        <end position="185"/>
    </location>
</feature>
<evidence type="ECO:0000256" key="1">
    <source>
        <dbReference type="ARBA" id="ARBA00022723"/>
    </source>
</evidence>
<reference evidence="4 5" key="1">
    <citation type="submission" date="2024-08" db="EMBL/GenBank/DDBJ databases">
        <title>Clostridium lapicellarii sp. nov., and Clostridium renhuaiense sp. nov., two species isolated from the mud in a fermentation cellar used for producing sauce-flavour Chinese liquors.</title>
        <authorList>
            <person name="Yang F."/>
            <person name="Wang H."/>
            <person name="Chen L.Q."/>
            <person name="Zhou N."/>
            <person name="Lu J.J."/>
            <person name="Pu X.X."/>
            <person name="Wan B."/>
            <person name="Wang L."/>
            <person name="Liu S.J."/>
        </authorList>
    </citation>
    <scope>NUCLEOTIDE SEQUENCE [LARGE SCALE GENOMIC DNA]</scope>
    <source>
        <strain evidence="4 5">MT-113</strain>
    </source>
</reference>
<dbReference type="InterPro" id="IPR001303">
    <property type="entry name" value="Aldolase_II/adducin_N"/>
</dbReference>
<evidence type="ECO:0000256" key="2">
    <source>
        <dbReference type="ARBA" id="ARBA00023239"/>
    </source>
</evidence>
<dbReference type="InterPro" id="IPR050197">
    <property type="entry name" value="Aldolase_class_II_sugar_metab"/>
</dbReference>
<dbReference type="RefSeq" id="WP_294183498.1">
    <property type="nucleotide sequence ID" value="NZ_JBGFFE010000024.1"/>
</dbReference>
<evidence type="ECO:0000259" key="3">
    <source>
        <dbReference type="SMART" id="SM01007"/>
    </source>
</evidence>
<comment type="caution">
    <text evidence="4">The sequence shown here is derived from an EMBL/GenBank/DDBJ whole genome shotgun (WGS) entry which is preliminary data.</text>
</comment>
<dbReference type="Pfam" id="PF00596">
    <property type="entry name" value="Aldolase_II"/>
    <property type="match status" value="1"/>
</dbReference>
<sequence length="216" mass="24252">MLEDEKEKLAVVAREAEEEGLCKHKSGNFSIKDKNTGCVLITPSGVDRKNLSGDDICVLDLDLNVIESKKGYKPSSEVLMHIYAYNSRKDISAVVHTHSHFATSFAVLKKEIPPVVYESVYYGGTVHVAPYGRPGTRELAQSVVEPLKRSDACLLESHGVVTVGENIESAYLKARYVEEIAEIYYRALLLNGNREPDVLPEEELKKWEYPSYVKFK</sequence>
<organism evidence="4 5">
    <name type="scientific">Clostridium lapidicellarium</name>
    <dbReference type="NCBI Taxonomy" id="3240931"/>
    <lineage>
        <taxon>Bacteria</taxon>
        <taxon>Bacillati</taxon>
        <taxon>Bacillota</taxon>
        <taxon>Clostridia</taxon>
        <taxon>Eubacteriales</taxon>
        <taxon>Clostridiaceae</taxon>
        <taxon>Clostridium</taxon>
    </lineage>
</organism>
<protein>
    <submittedName>
        <fullName evidence="4">Class II aldolase/adducin family protein</fullName>
    </submittedName>
</protein>
<dbReference type="PANTHER" id="PTHR22789:SF0">
    <property type="entry name" value="3-OXO-TETRONATE 4-PHOSPHATE DECARBOXYLASE-RELATED"/>
    <property type="match status" value="1"/>
</dbReference>
<gene>
    <name evidence="4" type="ORF">AB8S09_13205</name>
</gene>
<keyword evidence="2" id="KW-0456">Lyase</keyword>
<evidence type="ECO:0000313" key="5">
    <source>
        <dbReference type="Proteomes" id="UP001565220"/>
    </source>
</evidence>
<name>A0ABV4E0A4_9CLOT</name>
<keyword evidence="1" id="KW-0479">Metal-binding</keyword>
<dbReference type="EMBL" id="JBGFFE010000024">
    <property type="protein sequence ID" value="MEY8764575.1"/>
    <property type="molecule type" value="Genomic_DNA"/>
</dbReference>
<dbReference type="PANTHER" id="PTHR22789">
    <property type="entry name" value="FUCULOSE PHOSPHATE ALDOLASE"/>
    <property type="match status" value="1"/>
</dbReference>
<dbReference type="SUPFAM" id="SSF53639">
    <property type="entry name" value="AraD/HMP-PK domain-like"/>
    <property type="match status" value="1"/>
</dbReference>
<dbReference type="Proteomes" id="UP001565220">
    <property type="component" value="Unassembled WGS sequence"/>
</dbReference>